<dbReference type="InterPro" id="IPR002913">
    <property type="entry name" value="START_lipid-bd_dom"/>
</dbReference>
<keyword evidence="3" id="KW-1185">Reference proteome</keyword>
<evidence type="ECO:0000313" key="2">
    <source>
        <dbReference type="EMBL" id="MEQ2222039.1"/>
    </source>
</evidence>
<evidence type="ECO:0000313" key="3">
    <source>
        <dbReference type="Proteomes" id="UP001482620"/>
    </source>
</evidence>
<proteinExistence type="predicted"/>
<protein>
    <recommendedName>
        <fullName evidence="1">START domain-containing protein</fullName>
    </recommendedName>
</protein>
<dbReference type="Gene3D" id="3.30.530.20">
    <property type="match status" value="1"/>
</dbReference>
<comment type="caution">
    <text evidence="2">The sequence shown here is derived from an EMBL/GenBank/DDBJ whole genome shotgun (WGS) entry which is preliminary data.</text>
</comment>
<feature type="domain" description="START" evidence="1">
    <location>
        <begin position="17"/>
        <end position="102"/>
    </location>
</feature>
<accession>A0ABV0SNB0</accession>
<name>A0ABV0SNB0_9TELE</name>
<dbReference type="SUPFAM" id="SSF55961">
    <property type="entry name" value="Bet v1-like"/>
    <property type="match status" value="1"/>
</dbReference>
<evidence type="ECO:0000259" key="1">
    <source>
        <dbReference type="Pfam" id="PF01852"/>
    </source>
</evidence>
<organism evidence="2 3">
    <name type="scientific">Ilyodon furcidens</name>
    <name type="common">goldbreast splitfin</name>
    <dbReference type="NCBI Taxonomy" id="33524"/>
    <lineage>
        <taxon>Eukaryota</taxon>
        <taxon>Metazoa</taxon>
        <taxon>Chordata</taxon>
        <taxon>Craniata</taxon>
        <taxon>Vertebrata</taxon>
        <taxon>Euteleostomi</taxon>
        <taxon>Actinopterygii</taxon>
        <taxon>Neopterygii</taxon>
        <taxon>Teleostei</taxon>
        <taxon>Neoteleostei</taxon>
        <taxon>Acanthomorphata</taxon>
        <taxon>Ovalentaria</taxon>
        <taxon>Atherinomorphae</taxon>
        <taxon>Cyprinodontiformes</taxon>
        <taxon>Goodeidae</taxon>
        <taxon>Ilyodon</taxon>
    </lineage>
</organism>
<gene>
    <name evidence="2" type="ORF">ILYODFUR_021838</name>
</gene>
<sequence length="105" mass="11886">MKSKSVDHIPQLLKPQYVYIRERRDLDVDGRKIWVILARSSAETACAEKKGVLRVKDYKQSVAMESDGASGTKVFLNYFDNPGGMIPTWLVNWAAKVGAVMFYMV</sequence>
<dbReference type="Proteomes" id="UP001482620">
    <property type="component" value="Unassembled WGS sequence"/>
</dbReference>
<dbReference type="PANTHER" id="PTHR19308:SF39">
    <property type="entry name" value="PHOSPHATIDYLCHOLINE TRANSFER PROTEIN"/>
    <property type="match status" value="1"/>
</dbReference>
<dbReference type="EMBL" id="JAHRIQ010002365">
    <property type="protein sequence ID" value="MEQ2222039.1"/>
    <property type="molecule type" value="Genomic_DNA"/>
</dbReference>
<reference evidence="2 3" key="1">
    <citation type="submission" date="2021-06" db="EMBL/GenBank/DDBJ databases">
        <authorList>
            <person name="Palmer J.M."/>
        </authorList>
    </citation>
    <scope>NUCLEOTIDE SEQUENCE [LARGE SCALE GENOMIC DNA]</scope>
    <source>
        <strain evidence="3">if_2019</strain>
        <tissue evidence="2">Muscle</tissue>
    </source>
</reference>
<dbReference type="PANTHER" id="PTHR19308">
    <property type="entry name" value="PHOSPHATIDYLCHOLINE TRANSFER PROTEIN"/>
    <property type="match status" value="1"/>
</dbReference>
<dbReference type="InterPro" id="IPR023393">
    <property type="entry name" value="START-like_dom_sf"/>
</dbReference>
<dbReference type="Pfam" id="PF01852">
    <property type="entry name" value="START"/>
    <property type="match status" value="1"/>
</dbReference>
<dbReference type="InterPro" id="IPR051213">
    <property type="entry name" value="START_lipid_transfer"/>
</dbReference>